<organism evidence="7">
    <name type="scientific">Fervidobacterium pennivorans</name>
    <dbReference type="NCBI Taxonomy" id="93466"/>
    <lineage>
        <taxon>Bacteria</taxon>
        <taxon>Thermotogati</taxon>
        <taxon>Thermotogota</taxon>
        <taxon>Thermotogae</taxon>
        <taxon>Thermotogales</taxon>
        <taxon>Fervidobacteriaceae</taxon>
        <taxon>Fervidobacterium</taxon>
    </lineage>
</organism>
<name>A0A7C4VUR3_FERPE</name>
<dbReference type="InterPro" id="IPR051612">
    <property type="entry name" value="Teichoic_Acid_Biosynth"/>
</dbReference>
<dbReference type="InterPro" id="IPR007554">
    <property type="entry name" value="Glycerophosphate_synth"/>
</dbReference>
<evidence type="ECO:0000256" key="2">
    <source>
        <dbReference type="ARBA" id="ARBA00010488"/>
    </source>
</evidence>
<keyword evidence="4" id="KW-0808">Transferase</keyword>
<dbReference type="Gene3D" id="3.40.50.12580">
    <property type="match status" value="1"/>
</dbReference>
<accession>A0A7C4VUR3</accession>
<evidence type="ECO:0000313" key="7">
    <source>
        <dbReference type="EMBL" id="HGU41385.1"/>
    </source>
</evidence>
<keyword evidence="3" id="KW-1003">Cell membrane</keyword>
<dbReference type="InterPro" id="IPR043149">
    <property type="entry name" value="TagF_N"/>
</dbReference>
<comment type="caution">
    <text evidence="7">The sequence shown here is derived from an EMBL/GenBank/DDBJ whole genome shotgun (WGS) entry which is preliminary data.</text>
</comment>
<dbReference type="GO" id="GO:0047355">
    <property type="term" value="F:CDP-glycerol glycerophosphotransferase activity"/>
    <property type="evidence" value="ECO:0007669"/>
    <property type="project" value="InterPro"/>
</dbReference>
<dbReference type="Gene3D" id="3.40.50.11820">
    <property type="match status" value="1"/>
</dbReference>
<dbReference type="PANTHER" id="PTHR37316:SF3">
    <property type="entry name" value="TEICHOIC ACID GLYCEROL-PHOSPHATE TRANSFERASE"/>
    <property type="match status" value="1"/>
</dbReference>
<gene>
    <name evidence="7" type="ORF">ENT72_00440</name>
</gene>
<evidence type="ECO:0000256" key="3">
    <source>
        <dbReference type="ARBA" id="ARBA00022475"/>
    </source>
</evidence>
<evidence type="ECO:0000256" key="4">
    <source>
        <dbReference type="ARBA" id="ARBA00022679"/>
    </source>
</evidence>
<dbReference type="AlphaFoldDB" id="A0A7C4VUR3"/>
<dbReference type="GO" id="GO:0005886">
    <property type="term" value="C:plasma membrane"/>
    <property type="evidence" value="ECO:0007669"/>
    <property type="project" value="UniProtKB-SubCell"/>
</dbReference>
<dbReference type="Pfam" id="PF04464">
    <property type="entry name" value="Glyphos_transf"/>
    <property type="match status" value="1"/>
</dbReference>
<comment type="similarity">
    <text evidence="2">Belongs to the CDP-glycerol glycerophosphotransferase family.</text>
</comment>
<evidence type="ECO:0008006" key="8">
    <source>
        <dbReference type="Google" id="ProtNLM"/>
    </source>
</evidence>
<evidence type="ECO:0000256" key="1">
    <source>
        <dbReference type="ARBA" id="ARBA00004202"/>
    </source>
</evidence>
<dbReference type="InterPro" id="IPR043148">
    <property type="entry name" value="TagF_C"/>
</dbReference>
<proteinExistence type="inferred from homology"/>
<sequence length="382" mass="44883">MSKPRVVLLISNLAGSNTWALYKYYLKHYSGDLEILPVFENELQNNEVVNEAKIIVTTFIPIKARKDQVCIQTWHGFPIKSLGIFDDVDRNNVYYLKRMIELSDFWLSYSATYTTIINACFPHLVENYLLTGMPRNDFLFTDKSFAVQKLSALIGLSAEELMFKRLILYCPTYRSTLRRKDSQISANDLYELINSRIFLDYLETSQTLLVVKLHPFEEHIASKLERSSKNIFLLRNSDLLLNKIDLYEFLPAFDLLVTDFSSIYFDWLLLNKPIVFFVPDLYSYSKLRDFLLSPLDFWMPGVKCKTVEELIEAVENSLRKDEFKKDRERLKRVVHHYQDGLSCRRVFSAMEEIINANIRPPQIHIKYCEGLFLPTYSERSLF</sequence>
<dbReference type="GO" id="GO:0019350">
    <property type="term" value="P:teichoic acid biosynthetic process"/>
    <property type="evidence" value="ECO:0007669"/>
    <property type="project" value="UniProtKB-KW"/>
</dbReference>
<comment type="subcellular location">
    <subcellularLocation>
        <location evidence="1">Cell membrane</location>
        <topology evidence="1">Peripheral membrane protein</topology>
    </subcellularLocation>
</comment>
<reference evidence="7" key="1">
    <citation type="journal article" date="2020" name="mSystems">
        <title>Genome- and Community-Level Interaction Insights into Carbon Utilization and Element Cycling Functions of Hydrothermarchaeota in Hydrothermal Sediment.</title>
        <authorList>
            <person name="Zhou Z."/>
            <person name="Liu Y."/>
            <person name="Xu W."/>
            <person name="Pan J."/>
            <person name="Luo Z.H."/>
            <person name="Li M."/>
        </authorList>
    </citation>
    <scope>NUCLEOTIDE SEQUENCE [LARGE SCALE GENOMIC DNA]</scope>
    <source>
        <strain evidence="7">SpSt-604</strain>
    </source>
</reference>
<keyword evidence="5" id="KW-0777">Teichoic acid biosynthesis</keyword>
<keyword evidence="6" id="KW-0472">Membrane</keyword>
<evidence type="ECO:0000256" key="6">
    <source>
        <dbReference type="ARBA" id="ARBA00023136"/>
    </source>
</evidence>
<evidence type="ECO:0000256" key="5">
    <source>
        <dbReference type="ARBA" id="ARBA00022944"/>
    </source>
</evidence>
<dbReference type="SUPFAM" id="SSF53756">
    <property type="entry name" value="UDP-Glycosyltransferase/glycogen phosphorylase"/>
    <property type="match status" value="1"/>
</dbReference>
<dbReference type="PANTHER" id="PTHR37316">
    <property type="entry name" value="TEICHOIC ACID GLYCEROL-PHOSPHATE PRIMASE"/>
    <property type="match status" value="1"/>
</dbReference>
<dbReference type="EMBL" id="DSZT01000017">
    <property type="protein sequence ID" value="HGU41385.1"/>
    <property type="molecule type" value="Genomic_DNA"/>
</dbReference>
<protein>
    <recommendedName>
        <fullName evidence="8">Glycosyl/glycerophosphate transferase, teichoic acid biosynthesis</fullName>
    </recommendedName>
</protein>